<dbReference type="EMBL" id="CAEY01000473">
    <property type="status" value="NOT_ANNOTATED_CDS"/>
    <property type="molecule type" value="Genomic_DNA"/>
</dbReference>
<evidence type="ECO:0000313" key="1">
    <source>
        <dbReference type="EnsemblMetazoa" id="tetur01g12980.1"/>
    </source>
</evidence>
<protein>
    <submittedName>
        <fullName evidence="1">Uncharacterized protein</fullName>
    </submittedName>
</protein>
<accession>T1JT61</accession>
<reference evidence="2" key="1">
    <citation type="submission" date="2011-08" db="EMBL/GenBank/DDBJ databases">
        <authorList>
            <person name="Rombauts S."/>
        </authorList>
    </citation>
    <scope>NUCLEOTIDE SEQUENCE</scope>
    <source>
        <strain evidence="2">London</strain>
    </source>
</reference>
<reference evidence="1" key="2">
    <citation type="submission" date="2015-06" db="UniProtKB">
        <authorList>
            <consortium name="EnsemblMetazoa"/>
        </authorList>
    </citation>
    <scope>IDENTIFICATION</scope>
</reference>
<dbReference type="Proteomes" id="UP000015104">
    <property type="component" value="Unassembled WGS sequence"/>
</dbReference>
<dbReference type="AlphaFoldDB" id="T1JT61"/>
<name>T1JT61_TETUR</name>
<dbReference type="HOGENOM" id="CLU_3399846_0_0_1"/>
<dbReference type="EnsemblMetazoa" id="tetur01g12980.1">
    <property type="protein sequence ID" value="tetur01g12980.1"/>
    <property type="gene ID" value="tetur01g12980"/>
</dbReference>
<sequence>MGPDVMQDKPNQRFLIVNLKFVQLSQTLNLL</sequence>
<keyword evidence="2" id="KW-1185">Reference proteome</keyword>
<proteinExistence type="predicted"/>
<evidence type="ECO:0000313" key="2">
    <source>
        <dbReference type="Proteomes" id="UP000015104"/>
    </source>
</evidence>
<organism evidence="1 2">
    <name type="scientific">Tetranychus urticae</name>
    <name type="common">Two-spotted spider mite</name>
    <dbReference type="NCBI Taxonomy" id="32264"/>
    <lineage>
        <taxon>Eukaryota</taxon>
        <taxon>Metazoa</taxon>
        <taxon>Ecdysozoa</taxon>
        <taxon>Arthropoda</taxon>
        <taxon>Chelicerata</taxon>
        <taxon>Arachnida</taxon>
        <taxon>Acari</taxon>
        <taxon>Acariformes</taxon>
        <taxon>Trombidiformes</taxon>
        <taxon>Prostigmata</taxon>
        <taxon>Eleutherengona</taxon>
        <taxon>Raphignathae</taxon>
        <taxon>Tetranychoidea</taxon>
        <taxon>Tetranychidae</taxon>
        <taxon>Tetranychus</taxon>
    </lineage>
</organism>